<feature type="compositionally biased region" description="Polar residues" evidence="1">
    <location>
        <begin position="37"/>
        <end position="52"/>
    </location>
</feature>
<evidence type="ECO:0000313" key="2">
    <source>
        <dbReference type="EMBL" id="KAJ7982540.1"/>
    </source>
</evidence>
<dbReference type="AlphaFoldDB" id="A0AAD7VNY4"/>
<protein>
    <submittedName>
        <fullName evidence="2">Uncharacterized protein</fullName>
    </submittedName>
</protein>
<reference evidence="2 3" key="1">
    <citation type="journal article" date="2023" name="Science">
        <title>Elucidation of the pathway for biosynthesis of saponin adjuvants from the soapbark tree.</title>
        <authorList>
            <person name="Reed J."/>
            <person name="Orme A."/>
            <person name="El-Demerdash A."/>
            <person name="Owen C."/>
            <person name="Martin L.B.B."/>
            <person name="Misra R.C."/>
            <person name="Kikuchi S."/>
            <person name="Rejzek M."/>
            <person name="Martin A.C."/>
            <person name="Harkess A."/>
            <person name="Leebens-Mack J."/>
            <person name="Louveau T."/>
            <person name="Stephenson M.J."/>
            <person name="Osbourn A."/>
        </authorList>
    </citation>
    <scope>NUCLEOTIDE SEQUENCE [LARGE SCALE GENOMIC DNA]</scope>
    <source>
        <strain evidence="2">S10</strain>
    </source>
</reference>
<comment type="caution">
    <text evidence="2">The sequence shown here is derived from an EMBL/GenBank/DDBJ whole genome shotgun (WGS) entry which is preliminary data.</text>
</comment>
<organism evidence="2 3">
    <name type="scientific">Quillaja saponaria</name>
    <name type="common">Soap bark tree</name>
    <dbReference type="NCBI Taxonomy" id="32244"/>
    <lineage>
        <taxon>Eukaryota</taxon>
        <taxon>Viridiplantae</taxon>
        <taxon>Streptophyta</taxon>
        <taxon>Embryophyta</taxon>
        <taxon>Tracheophyta</taxon>
        <taxon>Spermatophyta</taxon>
        <taxon>Magnoliopsida</taxon>
        <taxon>eudicotyledons</taxon>
        <taxon>Gunneridae</taxon>
        <taxon>Pentapetalae</taxon>
        <taxon>rosids</taxon>
        <taxon>fabids</taxon>
        <taxon>Fabales</taxon>
        <taxon>Quillajaceae</taxon>
        <taxon>Quillaja</taxon>
    </lineage>
</organism>
<feature type="region of interest" description="Disordered" evidence="1">
    <location>
        <begin position="34"/>
        <end position="55"/>
    </location>
</feature>
<name>A0AAD7VNY4_QUISA</name>
<dbReference type="EMBL" id="JARAOO010000001">
    <property type="protein sequence ID" value="KAJ7982540.1"/>
    <property type="molecule type" value="Genomic_DNA"/>
</dbReference>
<sequence length="85" mass="8926">MSTKNDSHDGVAIADTYGKGVIYATLHSLIPTDGGFNMSTPTDTASPGTRTSPLFGKEEVTTGAELLTGMALRGEMVEEELLSMC</sequence>
<evidence type="ECO:0000256" key="1">
    <source>
        <dbReference type="SAM" id="MobiDB-lite"/>
    </source>
</evidence>
<dbReference type="KEGG" id="qsa:O6P43_001651"/>
<keyword evidence="3" id="KW-1185">Reference proteome</keyword>
<dbReference type="Proteomes" id="UP001163823">
    <property type="component" value="Chromosome 1"/>
</dbReference>
<proteinExistence type="predicted"/>
<gene>
    <name evidence="2" type="ORF">O6P43_001651</name>
</gene>
<accession>A0AAD7VNY4</accession>
<evidence type="ECO:0000313" key="3">
    <source>
        <dbReference type="Proteomes" id="UP001163823"/>
    </source>
</evidence>